<dbReference type="Gene3D" id="3.50.50.60">
    <property type="entry name" value="FAD/NAD(P)-binding domain"/>
    <property type="match status" value="2"/>
</dbReference>
<dbReference type="InterPro" id="IPR050346">
    <property type="entry name" value="FMO-like"/>
</dbReference>
<organism evidence="5 6">
    <name type="scientific">Diaporthe eres</name>
    <name type="common">Phomopsis oblonga</name>
    <dbReference type="NCBI Taxonomy" id="83184"/>
    <lineage>
        <taxon>Eukaryota</taxon>
        <taxon>Fungi</taxon>
        <taxon>Dikarya</taxon>
        <taxon>Ascomycota</taxon>
        <taxon>Pezizomycotina</taxon>
        <taxon>Sordariomycetes</taxon>
        <taxon>Sordariomycetidae</taxon>
        <taxon>Diaporthales</taxon>
        <taxon>Diaporthaceae</taxon>
        <taxon>Diaporthe</taxon>
        <taxon>Diaporthe eres species complex</taxon>
    </lineage>
</organism>
<dbReference type="PRINTS" id="PR00419">
    <property type="entry name" value="ADXRDTASE"/>
</dbReference>
<dbReference type="InterPro" id="IPR020946">
    <property type="entry name" value="Flavin_mOase-like"/>
</dbReference>
<evidence type="ECO:0008006" key="7">
    <source>
        <dbReference type="Google" id="ProtNLM"/>
    </source>
</evidence>
<dbReference type="SUPFAM" id="SSF51905">
    <property type="entry name" value="FAD/NAD(P)-binding domain"/>
    <property type="match status" value="2"/>
</dbReference>
<evidence type="ECO:0000256" key="3">
    <source>
        <dbReference type="ARBA" id="ARBA00022827"/>
    </source>
</evidence>
<dbReference type="EMBL" id="JAKNSF020000030">
    <property type="protein sequence ID" value="KAK7729213.1"/>
    <property type="molecule type" value="Genomic_DNA"/>
</dbReference>
<dbReference type="Pfam" id="PF13450">
    <property type="entry name" value="NAD_binding_8"/>
    <property type="match status" value="1"/>
</dbReference>
<dbReference type="Proteomes" id="UP001430848">
    <property type="component" value="Unassembled WGS sequence"/>
</dbReference>
<proteinExistence type="inferred from homology"/>
<keyword evidence="3" id="KW-0274">FAD</keyword>
<dbReference type="PANTHER" id="PTHR23023">
    <property type="entry name" value="DIMETHYLANILINE MONOOXYGENASE"/>
    <property type="match status" value="1"/>
</dbReference>
<gene>
    <name evidence="5" type="ORF">SLS63_006344</name>
</gene>
<keyword evidence="2" id="KW-0285">Flavoprotein</keyword>
<evidence type="ECO:0000313" key="6">
    <source>
        <dbReference type="Proteomes" id="UP001430848"/>
    </source>
</evidence>
<dbReference type="InterPro" id="IPR036188">
    <property type="entry name" value="FAD/NAD-bd_sf"/>
</dbReference>
<dbReference type="Pfam" id="PF00743">
    <property type="entry name" value="FMO-like"/>
    <property type="match status" value="2"/>
</dbReference>
<evidence type="ECO:0000256" key="1">
    <source>
        <dbReference type="ARBA" id="ARBA00009183"/>
    </source>
</evidence>
<keyword evidence="6" id="KW-1185">Reference proteome</keyword>
<name>A0ABR1P8U4_DIAER</name>
<accession>A0ABR1P8U4</accession>
<evidence type="ECO:0000313" key="5">
    <source>
        <dbReference type="EMBL" id="KAK7729213.1"/>
    </source>
</evidence>
<comment type="similarity">
    <text evidence="1">Belongs to the FMO family.</text>
</comment>
<keyword evidence="4" id="KW-0560">Oxidoreductase</keyword>
<protein>
    <recommendedName>
        <fullName evidence="7">Dimethylaniline monooxygenase</fullName>
    </recommendedName>
</protein>
<evidence type="ECO:0000256" key="4">
    <source>
        <dbReference type="ARBA" id="ARBA00023002"/>
    </source>
</evidence>
<sequence length="531" mass="59342">MPREPCADDLKDTINTPPSSLRISAVGVIGAGLSGIVTAAHLLRAGINVTVFERSNSPGGAWKFSPQTDRDPPFPNIRPPTADWHELEELRANGLDFEGAVKIFDPPGPVYANMKSRGNDEIMRTSLEGWPEGKRAPLDHTDVVAYLQRIARIHHVQERILFRTRVESVLKSADDDQWQVQTSKLTASSSSYTLSKESWSFDAIVVASGRYGPPRVPDIPGLSTWKRRFPGRVTHAKQYRSPEPYRGRTVLIIGAHISALEIANELVKTGARVYQSARDTRADFRAKVNHENAEKVAIVAEFTLEGDSWAQRAPGPMTLDDDSPIPGKALLQDGRVIEEIHDVIIATGYLTVFPFLGPLLQQPDTAMQDADETVITTADGRTVHNLYEDIFYIPDPTLAFIGVSHFASTFSLYDFQAQILAVVFSGKVRLPPKAEMRAEQRRRKDRLLPGTVINSIFLLDDFVIGRLMRWANNDLVSGGHEPLPGPNLKWWDAFRKEREGVRPLLGDLQDNYLCTYGVDWEMLSSTQFQMY</sequence>
<evidence type="ECO:0000256" key="2">
    <source>
        <dbReference type="ARBA" id="ARBA00022630"/>
    </source>
</evidence>
<reference evidence="5 6" key="1">
    <citation type="submission" date="2024-02" db="EMBL/GenBank/DDBJ databases">
        <title>De novo assembly and annotation of 12 fungi associated with fruit tree decline syndrome in Ontario, Canada.</title>
        <authorList>
            <person name="Sulman M."/>
            <person name="Ellouze W."/>
            <person name="Ilyukhin E."/>
        </authorList>
    </citation>
    <scope>NUCLEOTIDE SEQUENCE [LARGE SCALE GENOMIC DNA]</scope>
    <source>
        <strain evidence="5 6">M169</strain>
    </source>
</reference>
<comment type="caution">
    <text evidence="5">The sequence shown here is derived from an EMBL/GenBank/DDBJ whole genome shotgun (WGS) entry which is preliminary data.</text>
</comment>